<dbReference type="PROSITE" id="PS00374">
    <property type="entry name" value="MGMT"/>
    <property type="match status" value="1"/>
</dbReference>
<evidence type="ECO:0000256" key="5">
    <source>
        <dbReference type="ARBA" id="ARBA00022679"/>
    </source>
</evidence>
<evidence type="ECO:0000313" key="13">
    <source>
        <dbReference type="Proteomes" id="UP000241803"/>
    </source>
</evidence>
<dbReference type="SUPFAM" id="SSF53155">
    <property type="entry name" value="Methylated DNA-protein cysteine methyltransferase domain"/>
    <property type="match status" value="1"/>
</dbReference>
<dbReference type="PANTHER" id="PTHR10815:SF5">
    <property type="entry name" value="METHYLATED-DNA--PROTEIN-CYSTEINE METHYLTRANSFERASE"/>
    <property type="match status" value="1"/>
</dbReference>
<dbReference type="AlphaFoldDB" id="A0A2T3LF15"/>
<dbReference type="Gene3D" id="1.10.10.10">
    <property type="entry name" value="Winged helix-like DNA-binding domain superfamily/Winged helix DNA-binding domain"/>
    <property type="match status" value="1"/>
</dbReference>
<dbReference type="GO" id="GO:0003908">
    <property type="term" value="F:methylated-DNA-[protein]-cysteine S-methyltransferase activity"/>
    <property type="evidence" value="ECO:0007669"/>
    <property type="project" value="UniProtKB-UniRule"/>
</dbReference>
<evidence type="ECO:0000256" key="3">
    <source>
        <dbReference type="ARBA" id="ARBA00022490"/>
    </source>
</evidence>
<comment type="catalytic activity">
    <reaction evidence="8 9">
        <text>a 6-O-methyl-2'-deoxyguanosine in DNA + L-cysteinyl-[protein] = S-methyl-L-cysteinyl-[protein] + a 2'-deoxyguanosine in DNA</text>
        <dbReference type="Rhea" id="RHEA:24000"/>
        <dbReference type="Rhea" id="RHEA-COMP:10131"/>
        <dbReference type="Rhea" id="RHEA-COMP:10132"/>
        <dbReference type="Rhea" id="RHEA-COMP:11367"/>
        <dbReference type="Rhea" id="RHEA-COMP:11368"/>
        <dbReference type="ChEBI" id="CHEBI:29950"/>
        <dbReference type="ChEBI" id="CHEBI:82612"/>
        <dbReference type="ChEBI" id="CHEBI:85445"/>
        <dbReference type="ChEBI" id="CHEBI:85448"/>
        <dbReference type="EC" id="2.1.1.63"/>
    </reaction>
</comment>
<feature type="domain" description="Methylguanine DNA methyltransferase ribonuclease-like" evidence="11">
    <location>
        <begin position="7"/>
        <end position="75"/>
    </location>
</feature>
<dbReference type="GO" id="GO:0032259">
    <property type="term" value="P:methylation"/>
    <property type="evidence" value="ECO:0007669"/>
    <property type="project" value="UniProtKB-KW"/>
</dbReference>
<comment type="caution">
    <text evidence="12">The sequence shown here is derived from an EMBL/GenBank/DDBJ whole genome shotgun (WGS) entry which is preliminary data.</text>
</comment>
<dbReference type="Pfam" id="PF01035">
    <property type="entry name" value="DNA_binding_1"/>
    <property type="match status" value="1"/>
</dbReference>
<gene>
    <name evidence="12" type="ORF">C9J47_05340</name>
</gene>
<dbReference type="FunFam" id="1.10.10.10:FF:000214">
    <property type="entry name" value="Methylated-DNA--protein-cysteine methyltransferase"/>
    <property type="match status" value="1"/>
</dbReference>
<evidence type="ECO:0000259" key="11">
    <source>
        <dbReference type="Pfam" id="PF02870"/>
    </source>
</evidence>
<comment type="catalytic activity">
    <reaction evidence="1 9">
        <text>a 4-O-methyl-thymidine in DNA + L-cysteinyl-[protein] = a thymidine in DNA + S-methyl-L-cysteinyl-[protein]</text>
        <dbReference type="Rhea" id="RHEA:53428"/>
        <dbReference type="Rhea" id="RHEA-COMP:10131"/>
        <dbReference type="Rhea" id="RHEA-COMP:10132"/>
        <dbReference type="Rhea" id="RHEA-COMP:13555"/>
        <dbReference type="Rhea" id="RHEA-COMP:13556"/>
        <dbReference type="ChEBI" id="CHEBI:29950"/>
        <dbReference type="ChEBI" id="CHEBI:82612"/>
        <dbReference type="ChEBI" id="CHEBI:137386"/>
        <dbReference type="ChEBI" id="CHEBI:137387"/>
        <dbReference type="EC" id="2.1.1.63"/>
    </reaction>
</comment>
<dbReference type="EMBL" id="PYOC01000001">
    <property type="protein sequence ID" value="PSV49975.1"/>
    <property type="molecule type" value="Genomic_DNA"/>
</dbReference>
<dbReference type="InterPro" id="IPR036217">
    <property type="entry name" value="MethylDNA_cys_MeTrfase_DNAb"/>
</dbReference>
<keyword evidence="3 9" id="KW-0963">Cytoplasm</keyword>
<keyword evidence="6 9" id="KW-0227">DNA damage</keyword>
<evidence type="ECO:0000256" key="9">
    <source>
        <dbReference type="HAMAP-Rule" id="MF_00772"/>
    </source>
</evidence>
<dbReference type="RefSeq" id="WP_107252562.1">
    <property type="nucleotide sequence ID" value="NZ_PYOC01000001.1"/>
</dbReference>
<dbReference type="InterPro" id="IPR014048">
    <property type="entry name" value="MethylDNA_cys_MeTrfase_DNA-bd"/>
</dbReference>
<evidence type="ECO:0000256" key="2">
    <source>
        <dbReference type="ARBA" id="ARBA00008711"/>
    </source>
</evidence>
<dbReference type="InterPro" id="IPR023546">
    <property type="entry name" value="MGMT"/>
</dbReference>
<organism evidence="12 13">
    <name type="scientific">Photobacterium indicum</name>
    <dbReference type="NCBI Taxonomy" id="81447"/>
    <lineage>
        <taxon>Bacteria</taxon>
        <taxon>Pseudomonadati</taxon>
        <taxon>Pseudomonadota</taxon>
        <taxon>Gammaproteobacteria</taxon>
        <taxon>Vibrionales</taxon>
        <taxon>Vibrionaceae</taxon>
        <taxon>Photobacterium</taxon>
    </lineage>
</organism>
<dbReference type="CDD" id="cd06445">
    <property type="entry name" value="ATase"/>
    <property type="match status" value="1"/>
</dbReference>
<dbReference type="SUPFAM" id="SSF46767">
    <property type="entry name" value="Methylated DNA-protein cysteine methyltransferase, C-terminal domain"/>
    <property type="match status" value="1"/>
</dbReference>
<dbReference type="EC" id="2.1.1.63" evidence="9"/>
<feature type="active site" description="Nucleophile; methyl group acceptor" evidence="9">
    <location>
        <position position="131"/>
    </location>
</feature>
<comment type="miscellaneous">
    <text evidence="9">This enzyme catalyzes only one turnover and therefore is not strictly catalytic. According to one definition, an enzyme is a biocatalyst that acts repeatedly and over many reaction cycles.</text>
</comment>
<dbReference type="Pfam" id="PF02870">
    <property type="entry name" value="Methyltransf_1N"/>
    <property type="match status" value="1"/>
</dbReference>
<dbReference type="InterPro" id="IPR001497">
    <property type="entry name" value="MethylDNA_cys_MeTrfase_AS"/>
</dbReference>
<protein>
    <recommendedName>
        <fullName evidence="9">Methylated-DNA--protein-cysteine methyltransferase</fullName>
        <ecNumber evidence="9">2.1.1.63</ecNumber>
    </recommendedName>
    <alternativeName>
        <fullName evidence="9">6-O-methylguanine-DNA methyltransferase</fullName>
        <shortName evidence="9">MGMT</shortName>
    </alternativeName>
    <alternativeName>
        <fullName evidence="9">O-6-methylguanine-DNA-alkyltransferase</fullName>
    </alternativeName>
</protein>
<keyword evidence="4 9" id="KW-0489">Methyltransferase</keyword>
<keyword evidence="5 9" id="KW-0808">Transferase</keyword>
<comment type="similarity">
    <text evidence="2 9">Belongs to the MGMT family.</text>
</comment>
<comment type="function">
    <text evidence="9">Involved in the cellular defense against the biological effects of O6-methylguanine (O6-MeG) and O4-methylthymine (O4-MeT) in DNA. Repairs the methylated nucleobase in DNA by stoichiometrically transferring the methyl group to a cysteine residue in the enzyme. This is a suicide reaction: the enzyme is irreversibly inactivated.</text>
</comment>
<proteinExistence type="inferred from homology"/>
<dbReference type="InterPro" id="IPR036388">
    <property type="entry name" value="WH-like_DNA-bd_sf"/>
</dbReference>
<dbReference type="InterPro" id="IPR036631">
    <property type="entry name" value="MGMT_N_sf"/>
</dbReference>
<reference evidence="12 13" key="1">
    <citation type="submission" date="2018-03" db="EMBL/GenBank/DDBJ databases">
        <title>Whole genome sequencing of Histamine producing bacteria.</title>
        <authorList>
            <person name="Butler K."/>
        </authorList>
    </citation>
    <scope>NUCLEOTIDE SEQUENCE [LARGE SCALE GENOMIC DNA]</scope>
    <source>
        <strain evidence="12 13">ATCC 19614</strain>
    </source>
</reference>
<dbReference type="NCBIfam" id="TIGR00589">
    <property type="entry name" value="ogt"/>
    <property type="match status" value="1"/>
</dbReference>
<comment type="subcellular location">
    <subcellularLocation>
        <location evidence="9">Cytoplasm</location>
    </subcellularLocation>
</comment>
<dbReference type="GO" id="GO:0006307">
    <property type="term" value="P:DNA alkylation repair"/>
    <property type="evidence" value="ECO:0007669"/>
    <property type="project" value="UniProtKB-UniRule"/>
</dbReference>
<accession>A0A2T3LF15</accession>
<sequence>MNNTRTYFHFYDSPLGKIRLLATDEGLISLTIPSQRIDDLVDSSWIDDAGVFLTCCQQLDAYFSGDLTEFTVRLAATGTIFQKQVWDALCRVPYGETCSYKSIADSIGNSKAVRAVGAANGKNPIAIIVPCHRVIGANGKLTGYAGGVEHKAFLLKLEGIINCEE</sequence>
<keyword evidence="7 9" id="KW-0234">DNA repair</keyword>
<dbReference type="InterPro" id="IPR008332">
    <property type="entry name" value="MethylG_MeTrfase_N"/>
</dbReference>
<evidence type="ECO:0000313" key="12">
    <source>
        <dbReference type="EMBL" id="PSV49975.1"/>
    </source>
</evidence>
<dbReference type="GO" id="GO:0005737">
    <property type="term" value="C:cytoplasm"/>
    <property type="evidence" value="ECO:0007669"/>
    <property type="project" value="UniProtKB-SubCell"/>
</dbReference>
<feature type="domain" description="Methylated-DNA-[protein]-cysteine S-methyltransferase DNA binding" evidence="10">
    <location>
        <begin position="81"/>
        <end position="160"/>
    </location>
</feature>
<evidence type="ECO:0000256" key="8">
    <source>
        <dbReference type="ARBA" id="ARBA00049348"/>
    </source>
</evidence>
<evidence type="ECO:0000256" key="1">
    <source>
        <dbReference type="ARBA" id="ARBA00001286"/>
    </source>
</evidence>
<dbReference type="PANTHER" id="PTHR10815">
    <property type="entry name" value="METHYLATED-DNA--PROTEIN-CYSTEINE METHYLTRANSFERASE"/>
    <property type="match status" value="1"/>
</dbReference>
<keyword evidence="13" id="KW-1185">Reference proteome</keyword>
<dbReference type="Gene3D" id="3.30.160.70">
    <property type="entry name" value="Methylated DNA-protein cysteine methyltransferase domain"/>
    <property type="match status" value="1"/>
</dbReference>
<evidence type="ECO:0000256" key="4">
    <source>
        <dbReference type="ARBA" id="ARBA00022603"/>
    </source>
</evidence>
<dbReference type="HAMAP" id="MF_00772">
    <property type="entry name" value="OGT"/>
    <property type="match status" value="1"/>
</dbReference>
<dbReference type="Proteomes" id="UP000241803">
    <property type="component" value="Unassembled WGS sequence"/>
</dbReference>
<evidence type="ECO:0000259" key="10">
    <source>
        <dbReference type="Pfam" id="PF01035"/>
    </source>
</evidence>
<evidence type="ECO:0000256" key="7">
    <source>
        <dbReference type="ARBA" id="ARBA00023204"/>
    </source>
</evidence>
<name>A0A2T3LF15_9GAMM</name>
<evidence type="ECO:0000256" key="6">
    <source>
        <dbReference type="ARBA" id="ARBA00022763"/>
    </source>
</evidence>